<evidence type="ECO:0000313" key="2">
    <source>
        <dbReference type="Proteomes" id="UP000814128"/>
    </source>
</evidence>
<sequence length="783" mass="82854">MYHPPAPQRRPLKTPPPDQTRDSNALRASVLDAALAIGIGSSRVVENWMFNTVNEEDEEEGEESILSPGLTSGSTATSDESAPSPQAFGWYAPQPQSLNAYGELAKGQYVLNRSGPPSPSAVFPVPPPQPSPAPKTNKLRKKQRGGVDDGYVSDGGAAKKEKERKAKKKAAKAAASGAESSDDGGGYFSDFGRRKKTRTKKKDKGVPLPVSSAVDVGEESDGGYLSEASKKKRGFFRLKSKSSKASSLAAAPPVPTIPPPLPSAQSLPVLPIAGRFVRSPEPPSSASATSREPSFDTDLERSRSTTPLARAGLRNKASVDSVSTAEEPELETPTTSLSGHSHGHATSPAPTKKGVRFTPSTRFSGPLDQPAPRVPLIISAPGPLTPTRPRPAPSPTPSDFSLISASDVVEPSSTYILPSPSLSPSPLPSSAYIVPSPSATPAPPPLDFSAPRPSHLRVQVPSPSRARFSFADLPPPTPPPTGPLPDVPGADTTLAPPRFPPSAFAGSRSTSPIPVPGIRSGRASPLFAQPIPNIQRGRESPFPARPVLPQEESAQLVRRTSRTRRLPAVRIEDEQGQLASPGPQVPRDISRSPSPQRHDIAPGITYDGRGRARAPVLRESEDDVRSDVALFFFPPPTAAAGDTLSPYHSRIAPESVHEGSERDVFSFLGTDNVSTDGARLSAFDTDARVSAYNDDAPARLSAYTAADDASIYPPTTRSRSGIDSYYFENTTDSRPASFIDDERSGTIRARFVDRVRGMWGGAGGAQEDVPPVPALPARVGPAF</sequence>
<dbReference type="EMBL" id="MU273661">
    <property type="protein sequence ID" value="KAI0029693.1"/>
    <property type="molecule type" value="Genomic_DNA"/>
</dbReference>
<organism evidence="1 2">
    <name type="scientific">Vararia minispora EC-137</name>
    <dbReference type="NCBI Taxonomy" id="1314806"/>
    <lineage>
        <taxon>Eukaryota</taxon>
        <taxon>Fungi</taxon>
        <taxon>Dikarya</taxon>
        <taxon>Basidiomycota</taxon>
        <taxon>Agaricomycotina</taxon>
        <taxon>Agaricomycetes</taxon>
        <taxon>Russulales</taxon>
        <taxon>Lachnocladiaceae</taxon>
        <taxon>Vararia</taxon>
    </lineage>
</organism>
<gene>
    <name evidence="1" type="ORF">K488DRAFT_88476</name>
</gene>
<keyword evidence="2" id="KW-1185">Reference proteome</keyword>
<comment type="caution">
    <text evidence="1">The sequence shown here is derived from an EMBL/GenBank/DDBJ whole genome shotgun (WGS) entry which is preliminary data.</text>
</comment>
<protein>
    <submittedName>
        <fullName evidence="1">Uncharacterized protein</fullName>
    </submittedName>
</protein>
<accession>A0ACB8QDB2</accession>
<dbReference type="Proteomes" id="UP000814128">
    <property type="component" value="Unassembled WGS sequence"/>
</dbReference>
<proteinExistence type="predicted"/>
<reference evidence="1" key="1">
    <citation type="submission" date="2021-02" db="EMBL/GenBank/DDBJ databases">
        <authorList>
            <consortium name="DOE Joint Genome Institute"/>
            <person name="Ahrendt S."/>
            <person name="Looney B.P."/>
            <person name="Miyauchi S."/>
            <person name="Morin E."/>
            <person name="Drula E."/>
            <person name="Courty P.E."/>
            <person name="Chicoki N."/>
            <person name="Fauchery L."/>
            <person name="Kohler A."/>
            <person name="Kuo A."/>
            <person name="Labutti K."/>
            <person name="Pangilinan J."/>
            <person name="Lipzen A."/>
            <person name="Riley R."/>
            <person name="Andreopoulos W."/>
            <person name="He G."/>
            <person name="Johnson J."/>
            <person name="Barry K.W."/>
            <person name="Grigoriev I.V."/>
            <person name="Nagy L."/>
            <person name="Hibbett D."/>
            <person name="Henrissat B."/>
            <person name="Matheny P.B."/>
            <person name="Labbe J."/>
            <person name="Martin F."/>
        </authorList>
    </citation>
    <scope>NUCLEOTIDE SEQUENCE</scope>
    <source>
        <strain evidence="1">EC-137</strain>
    </source>
</reference>
<reference evidence="1" key="2">
    <citation type="journal article" date="2022" name="New Phytol.">
        <title>Evolutionary transition to the ectomycorrhizal habit in the genomes of a hyperdiverse lineage of mushroom-forming fungi.</title>
        <authorList>
            <person name="Looney B."/>
            <person name="Miyauchi S."/>
            <person name="Morin E."/>
            <person name="Drula E."/>
            <person name="Courty P.E."/>
            <person name="Kohler A."/>
            <person name="Kuo A."/>
            <person name="LaButti K."/>
            <person name="Pangilinan J."/>
            <person name="Lipzen A."/>
            <person name="Riley R."/>
            <person name="Andreopoulos W."/>
            <person name="He G."/>
            <person name="Johnson J."/>
            <person name="Nolan M."/>
            <person name="Tritt A."/>
            <person name="Barry K.W."/>
            <person name="Grigoriev I.V."/>
            <person name="Nagy L.G."/>
            <person name="Hibbett D."/>
            <person name="Henrissat B."/>
            <person name="Matheny P.B."/>
            <person name="Labbe J."/>
            <person name="Martin F.M."/>
        </authorList>
    </citation>
    <scope>NUCLEOTIDE SEQUENCE</scope>
    <source>
        <strain evidence="1">EC-137</strain>
    </source>
</reference>
<name>A0ACB8QDB2_9AGAM</name>
<evidence type="ECO:0000313" key="1">
    <source>
        <dbReference type="EMBL" id="KAI0029693.1"/>
    </source>
</evidence>